<gene>
    <name evidence="4" type="ORF">GCM10007391_18230</name>
</gene>
<reference evidence="4" key="1">
    <citation type="journal article" date="2014" name="Int. J. Syst. Evol. Microbiol.">
        <title>Complete genome sequence of Corynebacterium casei LMG S-19264T (=DSM 44701T), isolated from a smear-ripened cheese.</title>
        <authorList>
            <consortium name="US DOE Joint Genome Institute (JGI-PGF)"/>
            <person name="Walter F."/>
            <person name="Albersmeier A."/>
            <person name="Kalinowski J."/>
            <person name="Ruckert C."/>
        </authorList>
    </citation>
    <scope>NUCLEOTIDE SEQUENCE</scope>
    <source>
        <strain evidence="4">KCTC 22164</strain>
    </source>
</reference>
<dbReference type="SUPFAM" id="SSF49785">
    <property type="entry name" value="Galactose-binding domain-like"/>
    <property type="match status" value="4"/>
</dbReference>
<name>A0A918MYX2_9ALTE</name>
<evidence type="ECO:0000256" key="2">
    <source>
        <dbReference type="SAM" id="SignalP"/>
    </source>
</evidence>
<evidence type="ECO:0000259" key="3">
    <source>
        <dbReference type="PROSITE" id="PS50022"/>
    </source>
</evidence>
<dbReference type="PROSITE" id="PS50022">
    <property type="entry name" value="FA58C_3"/>
    <property type="match status" value="4"/>
</dbReference>
<reference evidence="4" key="2">
    <citation type="submission" date="2020-09" db="EMBL/GenBank/DDBJ databases">
        <authorList>
            <person name="Sun Q."/>
            <person name="Kim S."/>
        </authorList>
    </citation>
    <scope>NUCLEOTIDE SEQUENCE</scope>
    <source>
        <strain evidence="4">KCTC 22164</strain>
    </source>
</reference>
<feature type="region of interest" description="Disordered" evidence="1">
    <location>
        <begin position="513"/>
        <end position="534"/>
    </location>
</feature>
<dbReference type="RefSeq" id="WP_189405590.1">
    <property type="nucleotide sequence ID" value="NZ_BMXP01000003.1"/>
</dbReference>
<dbReference type="InterPro" id="IPR008979">
    <property type="entry name" value="Galactose-bd-like_sf"/>
</dbReference>
<evidence type="ECO:0000313" key="4">
    <source>
        <dbReference type="EMBL" id="GGW84814.1"/>
    </source>
</evidence>
<feature type="domain" description="F5/8 type C" evidence="3">
    <location>
        <begin position="641"/>
        <end position="739"/>
    </location>
</feature>
<feature type="domain" description="F5/8 type C" evidence="3">
    <location>
        <begin position="490"/>
        <end position="639"/>
    </location>
</feature>
<keyword evidence="5" id="KW-1185">Reference proteome</keyword>
<dbReference type="InterPro" id="IPR000421">
    <property type="entry name" value="FA58C"/>
</dbReference>
<protein>
    <recommendedName>
        <fullName evidence="3">F5/8 type C domain-containing protein</fullName>
    </recommendedName>
</protein>
<evidence type="ECO:0000256" key="1">
    <source>
        <dbReference type="SAM" id="MobiDB-lite"/>
    </source>
</evidence>
<feature type="chain" id="PRO_5037640770" description="F5/8 type C domain-containing protein" evidence="2">
    <location>
        <begin position="27"/>
        <end position="931"/>
    </location>
</feature>
<proteinExistence type="predicted"/>
<dbReference type="Gene3D" id="2.60.120.260">
    <property type="entry name" value="Galactose-binding domain-like"/>
    <property type="match status" value="4"/>
</dbReference>
<dbReference type="AlphaFoldDB" id="A0A918MYX2"/>
<evidence type="ECO:0000313" key="5">
    <source>
        <dbReference type="Proteomes" id="UP000631300"/>
    </source>
</evidence>
<dbReference type="Proteomes" id="UP000631300">
    <property type="component" value="Unassembled WGS sequence"/>
</dbReference>
<keyword evidence="2" id="KW-0732">Signal</keyword>
<accession>A0A918MYX2</accession>
<feature type="domain" description="F5/8 type C" evidence="3">
    <location>
        <begin position="783"/>
        <end position="929"/>
    </location>
</feature>
<feature type="signal peptide" evidence="2">
    <location>
        <begin position="1"/>
        <end position="26"/>
    </location>
</feature>
<dbReference type="PROSITE" id="PS51257">
    <property type="entry name" value="PROKAR_LIPOPROTEIN"/>
    <property type="match status" value="1"/>
</dbReference>
<dbReference type="Pfam" id="PF00754">
    <property type="entry name" value="F5_F8_type_C"/>
    <property type="match status" value="4"/>
</dbReference>
<dbReference type="EMBL" id="BMXP01000003">
    <property type="protein sequence ID" value="GGW84814.1"/>
    <property type="molecule type" value="Genomic_DNA"/>
</dbReference>
<sequence length="931" mass="99594">MNTFTIKPLSALVAVALTGLYGCGGADSPDPQDIPKTVEYTSADVRGSVVKGTVSNAAISVQQMNGAELTIDDGGARTNSNGVADFSVTGAEGFGLDGMVKITATADSESAMVCDAANCAGVTTGGMLSGEPLSGTSFTTMSYVDVPYANAADGTADAAFQANALTTMGTRLVEADIDGGRNVSVRQLFELALADSSADVVKALGSTVKLNVFNEPLISAESYSNFVVDEQCSEPEEGQQASCEDVLASTDVIKLSLLNAAFADMDEAETMTGKMDEVMTAITAAREGDESLLPPLREALMEDIAAMPVLAALGLTAEDIIDPTLAFSEPEASSGPVREVTTADNIASATITARNSISDNENQFKAFDGDPSTKWLDHNDYEGAPTVEDPSWIEIQFAEAHAVNTLYITSANDAPGRDPQNFNLLASNDGETWVTLAEFVGVNFDERFERQAFRFSNGLEYSHYRLNITKNRNDDQLMQLAEIALVGPIYPSVDHTDPVGTVSLSARSSISDAEAEDKAFDNNPETKWLDDGGVPTDDEPSWVEVTFPEAVAVDTLAITSANDAPARDPQNFNLQGSNDGGETWVALGEWVGENFDDRFTRNTFSVDNSLSYSLYRLNITKNKGDAPLMQLAEIELIGPVTADVNHSLTDGRTVTERYAISDAESGEKAFDGDPQTKWLDHNDWAGAPTAEDPAWAEVAFPAPVTVNKLALISANDAPSRDPQNFNLQASDDGENWVTLSGWIGENFDERFERRQFSFSNDLGYKFYRFNVTKNRGDDTLMQVAEIELIGPVYSSVDLSMQAGVSVSASSGDAPAAVIDGDTATRWSATAGEETWLDITLPASQIVNSIAITNGEAANSPADFVLLGSNDGGETWHTVESWSGETWDNGTQRTLYDMANGFAYTTYRLAVSQATDSDTVEIAEIELIGPQQ</sequence>
<feature type="domain" description="F5/8 type C" evidence="3">
    <location>
        <begin position="334"/>
        <end position="488"/>
    </location>
</feature>
<organism evidence="4 5">
    <name type="scientific">Alteromonas halophila</name>
    <dbReference type="NCBI Taxonomy" id="516698"/>
    <lineage>
        <taxon>Bacteria</taxon>
        <taxon>Pseudomonadati</taxon>
        <taxon>Pseudomonadota</taxon>
        <taxon>Gammaproteobacteria</taxon>
        <taxon>Alteromonadales</taxon>
        <taxon>Alteromonadaceae</taxon>
        <taxon>Alteromonas/Salinimonas group</taxon>
        <taxon>Alteromonas</taxon>
    </lineage>
</organism>
<comment type="caution">
    <text evidence="4">The sequence shown here is derived from an EMBL/GenBank/DDBJ whole genome shotgun (WGS) entry which is preliminary data.</text>
</comment>